<organism evidence="1 2">
    <name type="scientific">Spirosoma oryzae</name>
    <dbReference type="NCBI Taxonomy" id="1469603"/>
    <lineage>
        <taxon>Bacteria</taxon>
        <taxon>Pseudomonadati</taxon>
        <taxon>Bacteroidota</taxon>
        <taxon>Cytophagia</taxon>
        <taxon>Cytophagales</taxon>
        <taxon>Cytophagaceae</taxon>
        <taxon>Spirosoma</taxon>
    </lineage>
</organism>
<name>A0A2T0SYL1_9BACT</name>
<keyword evidence="2" id="KW-1185">Reference proteome</keyword>
<dbReference type="RefSeq" id="WP_106138227.1">
    <property type="nucleotide sequence ID" value="NZ_PVTE01000009.1"/>
</dbReference>
<dbReference type="Proteomes" id="UP000238375">
    <property type="component" value="Unassembled WGS sequence"/>
</dbReference>
<proteinExistence type="predicted"/>
<evidence type="ECO:0000313" key="2">
    <source>
        <dbReference type="Proteomes" id="UP000238375"/>
    </source>
</evidence>
<comment type="caution">
    <text evidence="1">The sequence shown here is derived from an EMBL/GenBank/DDBJ whole genome shotgun (WGS) entry which is preliminary data.</text>
</comment>
<dbReference type="EMBL" id="PVTE01000009">
    <property type="protein sequence ID" value="PRY38498.1"/>
    <property type="molecule type" value="Genomic_DNA"/>
</dbReference>
<evidence type="ECO:0000313" key="1">
    <source>
        <dbReference type="EMBL" id="PRY38498.1"/>
    </source>
</evidence>
<protein>
    <submittedName>
        <fullName evidence="1">Uncharacterized protein</fullName>
    </submittedName>
</protein>
<accession>A0A2T0SYL1</accession>
<dbReference type="AlphaFoldDB" id="A0A2T0SYL1"/>
<gene>
    <name evidence="1" type="ORF">CLV58_109225</name>
</gene>
<reference evidence="1 2" key="1">
    <citation type="submission" date="2018-03" db="EMBL/GenBank/DDBJ databases">
        <title>Genomic Encyclopedia of Archaeal and Bacterial Type Strains, Phase II (KMG-II): from individual species to whole genera.</title>
        <authorList>
            <person name="Goeker M."/>
        </authorList>
    </citation>
    <scope>NUCLEOTIDE SEQUENCE [LARGE SCALE GENOMIC DNA]</scope>
    <source>
        <strain evidence="1 2">DSM 28354</strain>
    </source>
</reference>
<sequence>MKPREIIEKAKVIADWMGYQYYGHNDLHPPGKKPQPGWWKRGCYGCHGKTNEYLGRNVYELGFHDNWLRIMWIISRIENHLDSHNKLVQTVIGSDYVHIDDLYLEGNATHQTKKEMVFDLIYRFCKRELAKPVEDRYKRKPIKFTTVVHTPNNRPDYL</sequence>